<dbReference type="Pfam" id="PF09189">
    <property type="entry name" value="MoaD_arch"/>
    <property type="match status" value="1"/>
</dbReference>
<organism evidence="2 3">
    <name type="scientific">Salisediminibacterium beveridgei</name>
    <dbReference type="NCBI Taxonomy" id="632773"/>
    <lineage>
        <taxon>Bacteria</taxon>
        <taxon>Bacillati</taxon>
        <taxon>Bacillota</taxon>
        <taxon>Bacilli</taxon>
        <taxon>Bacillales</taxon>
        <taxon>Bacillaceae</taxon>
        <taxon>Salisediminibacterium</taxon>
    </lineage>
</organism>
<dbReference type="AlphaFoldDB" id="A0A1D7QUM7"/>
<gene>
    <name evidence="2" type="ORF">BBEV_1358</name>
</gene>
<evidence type="ECO:0000259" key="1">
    <source>
        <dbReference type="Pfam" id="PF09189"/>
    </source>
</evidence>
<accession>A0A1D7QUM7</accession>
<evidence type="ECO:0000313" key="3">
    <source>
        <dbReference type="Proteomes" id="UP000094463"/>
    </source>
</evidence>
<dbReference type="InterPro" id="IPR036473">
    <property type="entry name" value="Mopterin_CF_MoaD-rel_C_sf"/>
</dbReference>
<dbReference type="InterPro" id="IPR015272">
    <property type="entry name" value="MoadD_C"/>
</dbReference>
<keyword evidence="3" id="KW-1185">Reference proteome</keyword>
<dbReference type="Proteomes" id="UP000094463">
    <property type="component" value="Chromosome"/>
</dbReference>
<feature type="domain" description="Molybdopterin cofactor biosynthesis MoaD-related C-terminal" evidence="1">
    <location>
        <begin position="3"/>
        <end position="89"/>
    </location>
</feature>
<proteinExistence type="predicted"/>
<reference evidence="2 3" key="1">
    <citation type="submission" date="2015-08" db="EMBL/GenBank/DDBJ databases">
        <title>The complete genome sequence of Bacillus beveridgei MLTeJB.</title>
        <authorList>
            <person name="Hanson T.E."/>
            <person name="Mesa C."/>
            <person name="Basesman S.M."/>
            <person name="Oremland R.S."/>
        </authorList>
    </citation>
    <scope>NUCLEOTIDE SEQUENCE [LARGE SCALE GENOMIC DNA]</scope>
    <source>
        <strain evidence="2 3">MLTeJB</strain>
    </source>
</reference>
<protein>
    <recommendedName>
        <fullName evidence="1">Molybdopterin cofactor biosynthesis MoaD-related C-terminal domain-containing protein</fullName>
    </recommendedName>
</protein>
<dbReference type="KEGG" id="bbev:BBEV_1358"/>
<sequence length="89" mass="10444">MMENLEFRGIPQKDIIDYLKELGGVIQKTSDDHILFQHDEWHAEVFPETFFTFMHSEIPIVKVNLEGIDESTHQETLRKLRLKTFRAGG</sequence>
<name>A0A1D7QUM7_9BACI</name>
<dbReference type="STRING" id="632773.BBEV_1358"/>
<dbReference type="Gene3D" id="3.30.1370.80">
    <property type="entry name" value="Molybdopterin cofactor biosynthesis MoaD-related, C-terminal domain"/>
    <property type="match status" value="1"/>
</dbReference>
<dbReference type="EMBL" id="CP012502">
    <property type="protein sequence ID" value="AOM82721.1"/>
    <property type="molecule type" value="Genomic_DNA"/>
</dbReference>
<evidence type="ECO:0000313" key="2">
    <source>
        <dbReference type="EMBL" id="AOM82721.1"/>
    </source>
</evidence>